<dbReference type="Proteomes" id="UP000294963">
    <property type="component" value="Unassembled WGS sequence"/>
</dbReference>
<evidence type="ECO:0000259" key="3">
    <source>
        <dbReference type="Pfam" id="PF00710"/>
    </source>
</evidence>
<dbReference type="PROSITE" id="PS51732">
    <property type="entry name" value="ASN_GLN_ASE_3"/>
    <property type="match status" value="1"/>
</dbReference>
<proteinExistence type="predicted"/>
<comment type="caution">
    <text evidence="4">The sequence shown here is derived from an EMBL/GenBank/DDBJ whole genome shotgun (WGS) entry which is preliminary data.</text>
</comment>
<dbReference type="Pfam" id="PF00710">
    <property type="entry name" value="Asparaginase"/>
    <property type="match status" value="1"/>
</dbReference>
<evidence type="ECO:0000256" key="2">
    <source>
        <dbReference type="PIRSR" id="PIRSR001220-2"/>
    </source>
</evidence>
<keyword evidence="5" id="KW-1185">Reference proteome</keyword>
<dbReference type="GO" id="GO:0004067">
    <property type="term" value="F:asparaginase activity"/>
    <property type="evidence" value="ECO:0007669"/>
    <property type="project" value="UniProtKB-UniRule"/>
</dbReference>
<dbReference type="AlphaFoldDB" id="A0A4R1XX50"/>
<dbReference type="SMART" id="SM00870">
    <property type="entry name" value="Asparaginase"/>
    <property type="match status" value="1"/>
</dbReference>
<dbReference type="InterPro" id="IPR006034">
    <property type="entry name" value="Asparaginase/glutaminase-like"/>
</dbReference>
<dbReference type="InterPro" id="IPR037152">
    <property type="entry name" value="L-asparaginase_N_sf"/>
</dbReference>
<evidence type="ECO:0000313" key="4">
    <source>
        <dbReference type="EMBL" id="TCM69224.1"/>
    </source>
</evidence>
<dbReference type="Gene3D" id="3.40.50.1170">
    <property type="entry name" value="L-asparaginase, N-terminal domain"/>
    <property type="match status" value="1"/>
</dbReference>
<organism evidence="4 5">
    <name type="scientific">Acinetobacter calcoaceticus</name>
    <dbReference type="NCBI Taxonomy" id="471"/>
    <lineage>
        <taxon>Bacteria</taxon>
        <taxon>Pseudomonadati</taxon>
        <taxon>Pseudomonadota</taxon>
        <taxon>Gammaproteobacteria</taxon>
        <taxon>Moraxellales</taxon>
        <taxon>Moraxellaceae</taxon>
        <taxon>Acinetobacter</taxon>
        <taxon>Acinetobacter calcoaceticus/baumannii complex</taxon>
    </lineage>
</organism>
<gene>
    <name evidence="4" type="ORF">EC844_103171</name>
</gene>
<evidence type="ECO:0000256" key="1">
    <source>
        <dbReference type="PIRSR" id="PIRSR001220-1"/>
    </source>
</evidence>
<dbReference type="PIRSF" id="PIRSF500176">
    <property type="entry name" value="L_ASNase"/>
    <property type="match status" value="1"/>
</dbReference>
<protein>
    <submittedName>
        <fullName evidence="4">L-asparaginase</fullName>
    </submittedName>
</protein>
<dbReference type="PIRSF" id="PIRSF001220">
    <property type="entry name" value="L-ASNase_gatD"/>
    <property type="match status" value="1"/>
</dbReference>
<dbReference type="PRINTS" id="PR00139">
    <property type="entry name" value="ASNGLNASE"/>
</dbReference>
<feature type="binding site" evidence="2">
    <location>
        <begin position="95"/>
        <end position="96"/>
    </location>
    <ligand>
        <name>substrate</name>
    </ligand>
</feature>
<feature type="active site" description="O-isoaspartyl threonine intermediate" evidence="1">
    <location>
        <position position="23"/>
    </location>
</feature>
<name>A0A4R1XX50_ACICA</name>
<dbReference type="Gene3D" id="3.40.50.40">
    <property type="match status" value="1"/>
</dbReference>
<dbReference type="PANTHER" id="PTHR11707:SF28">
    <property type="entry name" value="60 KDA LYSOPHOSPHOLIPASE"/>
    <property type="match status" value="1"/>
</dbReference>
<dbReference type="SUPFAM" id="SSF53774">
    <property type="entry name" value="Glutaminase/Asparaginase"/>
    <property type="match status" value="1"/>
</dbReference>
<dbReference type="EMBL" id="SLVJ01000003">
    <property type="protein sequence ID" value="TCM69224.1"/>
    <property type="molecule type" value="Genomic_DNA"/>
</dbReference>
<dbReference type="InterPro" id="IPR036152">
    <property type="entry name" value="Asp/glu_Ase-like_sf"/>
</dbReference>
<evidence type="ECO:0000313" key="5">
    <source>
        <dbReference type="Proteomes" id="UP000294963"/>
    </source>
</evidence>
<feature type="binding site" evidence="2">
    <location>
        <position position="64"/>
    </location>
    <ligand>
        <name>substrate</name>
    </ligand>
</feature>
<accession>A0A4R1XX50</accession>
<dbReference type="PANTHER" id="PTHR11707">
    <property type="entry name" value="L-ASPARAGINASE"/>
    <property type="match status" value="1"/>
</dbReference>
<feature type="domain" description="L-asparaginase N-terminal" evidence="3">
    <location>
        <begin position="14"/>
        <end position="184"/>
    </location>
</feature>
<reference evidence="4 5" key="1">
    <citation type="submission" date="2019-03" db="EMBL/GenBank/DDBJ databases">
        <title>Genomic analyses of the natural microbiome of Caenorhabditis elegans.</title>
        <authorList>
            <person name="Samuel B."/>
        </authorList>
    </citation>
    <scope>NUCLEOTIDE SEQUENCE [LARGE SCALE GENOMIC DNA]</scope>
    <source>
        <strain evidence="4 5">JUb89</strain>
    </source>
</reference>
<dbReference type="InterPro" id="IPR027474">
    <property type="entry name" value="L-asparaginase_N"/>
</dbReference>
<sequence length="334" mass="37082">MSSNGSTADNVMNKIALIYMGGTFGCVGEALAPMPEVEFLQQLKRYLPEQYAIQCFATNKIQDSSACSAEDWLSLVQQIQSLEPEYQHFVVIHGTDTLSYAAATLARFLQHSCRVILTGSQFPLLTVDGLELRAQSDALDNLHLALEQVQRVNAGVYLAFHQQIFHAASCLKLHSTRLDAFHGQLYNAADPAKPIAAFEVEPQHIQAAQSLNIVNWMMQPISKDQLATNLEQLIPHAPQFLILQGYGTGNIAVNPRILAALRGLREQGCISILTSQVALGSLDQRYAVSQWALHAEIFVTDSLGHADLYAKILKIYLQYRTPDQCAAHWYDHHL</sequence>
<dbReference type="InterPro" id="IPR027473">
    <property type="entry name" value="L-asparaginase_C"/>
</dbReference>
<dbReference type="SFLD" id="SFLDS00057">
    <property type="entry name" value="Glutaminase/Asparaginase"/>
    <property type="match status" value="1"/>
</dbReference>